<feature type="transmembrane region" description="Helical" evidence="1">
    <location>
        <begin position="52"/>
        <end position="73"/>
    </location>
</feature>
<dbReference type="AlphaFoldDB" id="A0A4S8LQB9"/>
<keyword evidence="3" id="KW-1185">Reference proteome</keyword>
<accession>A0A4S8LQB9</accession>
<keyword evidence="1" id="KW-0812">Transmembrane</keyword>
<keyword evidence="1" id="KW-0472">Membrane</keyword>
<proteinExistence type="predicted"/>
<gene>
    <name evidence="2" type="ORF">K435DRAFT_801298</name>
</gene>
<evidence type="ECO:0000313" key="3">
    <source>
        <dbReference type="Proteomes" id="UP000297245"/>
    </source>
</evidence>
<sequence>MYDPYAENATLIGRVIIRYVKTPRGRNRRSFMEQERNKDAVRPIRPLSPLPYLLFGLNFYLGAMMTVSTGIFLDKNIIPSTNDSLIVVHILVNSFQILIVPAPDLVTLDQGWMFGGSGSDAGLGIDGSVAINELKYRNQENMNNVHCTPPI</sequence>
<reference evidence="2 3" key="1">
    <citation type="journal article" date="2019" name="Nat. Ecol. Evol.">
        <title>Megaphylogeny resolves global patterns of mushroom evolution.</title>
        <authorList>
            <person name="Varga T."/>
            <person name="Krizsan K."/>
            <person name="Foldi C."/>
            <person name="Dima B."/>
            <person name="Sanchez-Garcia M."/>
            <person name="Sanchez-Ramirez S."/>
            <person name="Szollosi G.J."/>
            <person name="Szarkandi J.G."/>
            <person name="Papp V."/>
            <person name="Albert L."/>
            <person name="Andreopoulos W."/>
            <person name="Angelini C."/>
            <person name="Antonin V."/>
            <person name="Barry K.W."/>
            <person name="Bougher N.L."/>
            <person name="Buchanan P."/>
            <person name="Buyck B."/>
            <person name="Bense V."/>
            <person name="Catcheside P."/>
            <person name="Chovatia M."/>
            <person name="Cooper J."/>
            <person name="Damon W."/>
            <person name="Desjardin D."/>
            <person name="Finy P."/>
            <person name="Geml J."/>
            <person name="Haridas S."/>
            <person name="Hughes K."/>
            <person name="Justo A."/>
            <person name="Karasinski D."/>
            <person name="Kautmanova I."/>
            <person name="Kiss B."/>
            <person name="Kocsube S."/>
            <person name="Kotiranta H."/>
            <person name="LaButti K.M."/>
            <person name="Lechner B.E."/>
            <person name="Liimatainen K."/>
            <person name="Lipzen A."/>
            <person name="Lukacs Z."/>
            <person name="Mihaltcheva S."/>
            <person name="Morgado L.N."/>
            <person name="Niskanen T."/>
            <person name="Noordeloos M.E."/>
            <person name="Ohm R.A."/>
            <person name="Ortiz-Santana B."/>
            <person name="Ovrebo C."/>
            <person name="Racz N."/>
            <person name="Riley R."/>
            <person name="Savchenko A."/>
            <person name="Shiryaev A."/>
            <person name="Soop K."/>
            <person name="Spirin V."/>
            <person name="Szebenyi C."/>
            <person name="Tomsovsky M."/>
            <person name="Tulloss R.E."/>
            <person name="Uehling J."/>
            <person name="Grigoriev I.V."/>
            <person name="Vagvolgyi C."/>
            <person name="Papp T."/>
            <person name="Martin F.M."/>
            <person name="Miettinen O."/>
            <person name="Hibbett D.S."/>
            <person name="Nagy L.G."/>
        </authorList>
    </citation>
    <scope>NUCLEOTIDE SEQUENCE [LARGE SCALE GENOMIC DNA]</scope>
    <source>
        <strain evidence="2 3">CBS 962.96</strain>
    </source>
</reference>
<evidence type="ECO:0000256" key="1">
    <source>
        <dbReference type="SAM" id="Phobius"/>
    </source>
</evidence>
<evidence type="ECO:0000313" key="2">
    <source>
        <dbReference type="EMBL" id="THU91401.1"/>
    </source>
</evidence>
<protein>
    <submittedName>
        <fullName evidence="2">Uncharacterized protein</fullName>
    </submittedName>
</protein>
<feature type="transmembrane region" description="Helical" evidence="1">
    <location>
        <begin position="85"/>
        <end position="103"/>
    </location>
</feature>
<keyword evidence="1" id="KW-1133">Transmembrane helix</keyword>
<dbReference type="EMBL" id="ML179307">
    <property type="protein sequence ID" value="THU91401.1"/>
    <property type="molecule type" value="Genomic_DNA"/>
</dbReference>
<organism evidence="2 3">
    <name type="scientific">Dendrothele bispora (strain CBS 962.96)</name>
    <dbReference type="NCBI Taxonomy" id="1314807"/>
    <lineage>
        <taxon>Eukaryota</taxon>
        <taxon>Fungi</taxon>
        <taxon>Dikarya</taxon>
        <taxon>Basidiomycota</taxon>
        <taxon>Agaricomycotina</taxon>
        <taxon>Agaricomycetes</taxon>
        <taxon>Agaricomycetidae</taxon>
        <taxon>Agaricales</taxon>
        <taxon>Agaricales incertae sedis</taxon>
        <taxon>Dendrothele</taxon>
    </lineage>
</organism>
<dbReference type="Proteomes" id="UP000297245">
    <property type="component" value="Unassembled WGS sequence"/>
</dbReference>
<name>A0A4S8LQB9_DENBC</name>